<dbReference type="Pfam" id="PF00989">
    <property type="entry name" value="PAS"/>
    <property type="match status" value="1"/>
</dbReference>
<dbReference type="PROSITE" id="PS50112">
    <property type="entry name" value="PAS"/>
    <property type="match status" value="1"/>
</dbReference>
<protein>
    <submittedName>
        <fullName evidence="4">Diguanylate cyclase</fullName>
    </submittedName>
</protein>
<dbReference type="NCBIfam" id="TIGR00229">
    <property type="entry name" value="sensory_box"/>
    <property type="match status" value="1"/>
</dbReference>
<evidence type="ECO:0000313" key="5">
    <source>
        <dbReference type="Proteomes" id="UP001645038"/>
    </source>
</evidence>
<keyword evidence="5" id="KW-1185">Reference proteome</keyword>
<feature type="domain" description="PAS" evidence="2">
    <location>
        <begin position="191"/>
        <end position="245"/>
    </location>
</feature>
<dbReference type="InterPro" id="IPR029016">
    <property type="entry name" value="GAF-like_dom_sf"/>
</dbReference>
<dbReference type="Gene3D" id="3.30.450.40">
    <property type="match status" value="1"/>
</dbReference>
<evidence type="ECO:0000259" key="3">
    <source>
        <dbReference type="PROSITE" id="PS50887"/>
    </source>
</evidence>
<dbReference type="PROSITE" id="PS50887">
    <property type="entry name" value="GGDEF"/>
    <property type="match status" value="1"/>
</dbReference>
<dbReference type="CDD" id="cd01949">
    <property type="entry name" value="GGDEF"/>
    <property type="match status" value="1"/>
</dbReference>
<dbReference type="EMBL" id="RRZB01000004">
    <property type="protein sequence ID" value="MBE0462393.1"/>
    <property type="molecule type" value="Genomic_DNA"/>
</dbReference>
<dbReference type="PANTHER" id="PTHR44757:SF2">
    <property type="entry name" value="BIOFILM ARCHITECTURE MAINTENANCE PROTEIN MBAA"/>
    <property type="match status" value="1"/>
</dbReference>
<reference evidence="4 5" key="1">
    <citation type="submission" date="2020-07" db="EMBL/GenBank/DDBJ databases">
        <title>Halophilic bacteria isolated from french cheeses.</title>
        <authorList>
            <person name="Kothe C.I."/>
            <person name="Farah-Kraiem B."/>
            <person name="Renault P."/>
            <person name="Dridi B."/>
        </authorList>
    </citation>
    <scope>NUCLEOTIDE SEQUENCE [LARGE SCALE GENOMIC DNA]</scope>
    <source>
        <strain evidence="4 5">FME20</strain>
    </source>
</reference>
<evidence type="ECO:0000259" key="2">
    <source>
        <dbReference type="PROSITE" id="PS50112"/>
    </source>
</evidence>
<dbReference type="InterPro" id="IPR000160">
    <property type="entry name" value="GGDEF_dom"/>
</dbReference>
<dbReference type="SMART" id="SM00065">
    <property type="entry name" value="GAF"/>
    <property type="match status" value="1"/>
</dbReference>
<dbReference type="InterPro" id="IPR052155">
    <property type="entry name" value="Biofilm_reg_signaling"/>
</dbReference>
<keyword evidence="1" id="KW-0175">Coiled coil</keyword>
<gene>
    <name evidence="4" type="ORF">EI547_02820</name>
</gene>
<dbReference type="InterPro" id="IPR013767">
    <property type="entry name" value="PAS_fold"/>
</dbReference>
<dbReference type="CDD" id="cd00130">
    <property type="entry name" value="PAS"/>
    <property type="match status" value="1"/>
</dbReference>
<dbReference type="Pfam" id="PF00990">
    <property type="entry name" value="GGDEF"/>
    <property type="match status" value="1"/>
</dbReference>
<dbReference type="RefSeq" id="WP_192536889.1">
    <property type="nucleotide sequence ID" value="NZ_RRZB01000004.1"/>
</dbReference>
<dbReference type="InterPro" id="IPR000014">
    <property type="entry name" value="PAS"/>
</dbReference>
<name>A0ABR9FUS1_9GAMM</name>
<comment type="caution">
    <text evidence="4">The sequence shown here is derived from an EMBL/GenBank/DDBJ whole genome shotgun (WGS) entry which is preliminary data.</text>
</comment>
<dbReference type="SUPFAM" id="SSF55073">
    <property type="entry name" value="Nucleotide cyclase"/>
    <property type="match status" value="1"/>
</dbReference>
<dbReference type="InterPro" id="IPR029787">
    <property type="entry name" value="Nucleotide_cyclase"/>
</dbReference>
<dbReference type="Gene3D" id="3.30.450.20">
    <property type="entry name" value="PAS domain"/>
    <property type="match status" value="1"/>
</dbReference>
<accession>A0ABR9FUS1</accession>
<organism evidence="4 5">
    <name type="scientific">Halomonas colorata</name>
    <dbReference type="NCBI Taxonomy" id="2742615"/>
    <lineage>
        <taxon>Bacteria</taxon>
        <taxon>Pseudomonadati</taxon>
        <taxon>Pseudomonadota</taxon>
        <taxon>Gammaproteobacteria</taxon>
        <taxon>Oceanospirillales</taxon>
        <taxon>Halomonadaceae</taxon>
        <taxon>Halomonas</taxon>
    </lineage>
</organism>
<dbReference type="SMART" id="SM00091">
    <property type="entry name" value="PAS"/>
    <property type="match status" value="1"/>
</dbReference>
<sequence>MSYPIPSDEKARLEALYELKLLDTPSEPVFDRITRLAARLLSVPGVTITLIDAKRQWFKSRVGLDVLETPRDIAFCAYPVAESAPLVVEDACLDSRFAQNPLVAKPNGVRFYAGIPLKTTKGLVLGTLCTIDTKPRKLSKSDFSTLQDLADIVTEEIQLRERLNREKKQKEASQEALIKLHHSLEQQIEQRTHELKLVIETAYDAYVSVDANDCVLDWNLAATTMFGWSREQALGKPISQLILPDGLPCEAEKGPVTHLAHRSDGSRLPVEIRFKSLSFHSRQWRSLFIHDISERQQLERLRDQQAREDVLTKLANRRALDERLPDAMARVRRSQKPLAVLFMDLDSFKQVNDNYGHAVGDELLREIAKRLTASARETDFVVRWAGDEFVLLLEGVALDAIKPIAQKLIHTIEQPLLIGKAVLTVSTSIGVAVYTPGADETAQELLKRADVAMYEAKRAGKAQVCIS</sequence>
<feature type="coiled-coil region" evidence="1">
    <location>
        <begin position="153"/>
        <end position="180"/>
    </location>
</feature>
<evidence type="ECO:0000313" key="4">
    <source>
        <dbReference type="EMBL" id="MBE0462393.1"/>
    </source>
</evidence>
<dbReference type="InterPro" id="IPR035965">
    <property type="entry name" value="PAS-like_dom_sf"/>
</dbReference>
<dbReference type="SUPFAM" id="SSF55785">
    <property type="entry name" value="PYP-like sensor domain (PAS domain)"/>
    <property type="match status" value="1"/>
</dbReference>
<feature type="domain" description="GGDEF" evidence="3">
    <location>
        <begin position="336"/>
        <end position="467"/>
    </location>
</feature>
<dbReference type="SMART" id="SM00267">
    <property type="entry name" value="GGDEF"/>
    <property type="match status" value="1"/>
</dbReference>
<dbReference type="PANTHER" id="PTHR44757">
    <property type="entry name" value="DIGUANYLATE CYCLASE DGCP"/>
    <property type="match status" value="1"/>
</dbReference>
<dbReference type="NCBIfam" id="TIGR00254">
    <property type="entry name" value="GGDEF"/>
    <property type="match status" value="1"/>
</dbReference>
<evidence type="ECO:0000256" key="1">
    <source>
        <dbReference type="SAM" id="Coils"/>
    </source>
</evidence>
<dbReference type="Proteomes" id="UP001645038">
    <property type="component" value="Unassembled WGS sequence"/>
</dbReference>
<dbReference type="Pfam" id="PF01590">
    <property type="entry name" value="GAF"/>
    <property type="match status" value="1"/>
</dbReference>
<dbReference type="SUPFAM" id="SSF55781">
    <property type="entry name" value="GAF domain-like"/>
    <property type="match status" value="1"/>
</dbReference>
<dbReference type="Gene3D" id="3.30.70.270">
    <property type="match status" value="1"/>
</dbReference>
<dbReference type="InterPro" id="IPR043128">
    <property type="entry name" value="Rev_trsase/Diguanyl_cyclase"/>
</dbReference>
<dbReference type="InterPro" id="IPR003018">
    <property type="entry name" value="GAF"/>
</dbReference>
<proteinExistence type="predicted"/>